<dbReference type="InterPro" id="IPR006068">
    <property type="entry name" value="ATPase_P-typ_cation-transptr_C"/>
</dbReference>
<dbReference type="InterPro" id="IPR023299">
    <property type="entry name" value="ATPase_P-typ_cyto_dom_N"/>
</dbReference>
<evidence type="ECO:0000256" key="11">
    <source>
        <dbReference type="ARBA" id="ARBA00022989"/>
    </source>
</evidence>
<dbReference type="SFLD" id="SFLDF00027">
    <property type="entry name" value="p-type_atpase"/>
    <property type="match status" value="1"/>
</dbReference>
<dbReference type="GO" id="GO:0005524">
    <property type="term" value="F:ATP binding"/>
    <property type="evidence" value="ECO:0007669"/>
    <property type="project" value="UniProtKB-KW"/>
</dbReference>
<feature type="compositionally biased region" description="Basic and acidic residues" evidence="15">
    <location>
        <begin position="447"/>
        <end position="465"/>
    </location>
</feature>
<dbReference type="CDD" id="cd02081">
    <property type="entry name" value="P-type_ATPase_Ca_PMCA-like"/>
    <property type="match status" value="1"/>
</dbReference>
<dbReference type="NCBIfam" id="TIGR01494">
    <property type="entry name" value="ATPase_P-type"/>
    <property type="match status" value="2"/>
</dbReference>
<dbReference type="GO" id="GO:0005388">
    <property type="term" value="F:P-type calcium transporter activity"/>
    <property type="evidence" value="ECO:0007669"/>
    <property type="project" value="TreeGrafter"/>
</dbReference>
<keyword evidence="11 16" id="KW-1133">Transmembrane helix</keyword>
<feature type="transmembrane region" description="Helical" evidence="16">
    <location>
        <begin position="1688"/>
        <end position="1704"/>
    </location>
</feature>
<dbReference type="InterPro" id="IPR004014">
    <property type="entry name" value="ATPase_P-typ_cation-transptr_N"/>
</dbReference>
<comment type="subcellular location">
    <subcellularLocation>
        <location evidence="1">Endomembrane system</location>
        <topology evidence="1">Multi-pass membrane protein</topology>
    </subcellularLocation>
</comment>
<evidence type="ECO:0000256" key="14">
    <source>
        <dbReference type="ARBA" id="ARBA00023136"/>
    </source>
</evidence>
<dbReference type="GO" id="GO:0046872">
    <property type="term" value="F:metal ion binding"/>
    <property type="evidence" value="ECO:0007669"/>
    <property type="project" value="UniProtKB-KW"/>
</dbReference>
<feature type="domain" description="Cation-transporting P-type ATPase N-terminal" evidence="19">
    <location>
        <begin position="530"/>
        <end position="573"/>
    </location>
</feature>
<dbReference type="InterPro" id="IPR018303">
    <property type="entry name" value="ATPase_P-typ_P_site"/>
</dbReference>
<keyword evidence="10" id="KW-1278">Translocase</keyword>
<evidence type="ECO:0000256" key="2">
    <source>
        <dbReference type="ARBA" id="ARBA00012517"/>
    </source>
</evidence>
<feature type="transmembrane region" description="Helical" evidence="16">
    <location>
        <begin position="167"/>
        <end position="195"/>
    </location>
</feature>
<name>A0A0F7UIP8_NEOCL</name>
<dbReference type="Pfam" id="PF08282">
    <property type="entry name" value="Hydrolase_3"/>
    <property type="match status" value="1"/>
</dbReference>
<feature type="region of interest" description="Disordered" evidence="15">
    <location>
        <begin position="725"/>
        <end position="761"/>
    </location>
</feature>
<dbReference type="PANTHER" id="PTHR24093:SF369">
    <property type="entry name" value="CALCIUM-TRANSPORTING ATPASE"/>
    <property type="match status" value="1"/>
</dbReference>
<dbReference type="PROSITE" id="PS00154">
    <property type="entry name" value="ATPASE_E1_E2"/>
    <property type="match status" value="1"/>
</dbReference>
<dbReference type="Pfam" id="PF00689">
    <property type="entry name" value="Cation_ATPase_C"/>
    <property type="match status" value="1"/>
</dbReference>
<feature type="region of interest" description="Disordered" evidence="15">
    <location>
        <begin position="1796"/>
        <end position="1829"/>
    </location>
</feature>
<evidence type="ECO:0000256" key="10">
    <source>
        <dbReference type="ARBA" id="ARBA00022967"/>
    </source>
</evidence>
<dbReference type="GO" id="GO:0005886">
    <property type="term" value="C:plasma membrane"/>
    <property type="evidence" value="ECO:0007669"/>
    <property type="project" value="TreeGrafter"/>
</dbReference>
<feature type="transmembrane region" description="Helical" evidence="16">
    <location>
        <begin position="128"/>
        <end position="147"/>
    </location>
</feature>
<evidence type="ECO:0000256" key="8">
    <source>
        <dbReference type="ARBA" id="ARBA00022840"/>
    </source>
</evidence>
<dbReference type="PANTHER" id="PTHR24093">
    <property type="entry name" value="CATION TRANSPORTING ATPASE"/>
    <property type="match status" value="1"/>
</dbReference>
<dbReference type="GO" id="GO:0016887">
    <property type="term" value="F:ATP hydrolysis activity"/>
    <property type="evidence" value="ECO:0007669"/>
    <property type="project" value="InterPro"/>
</dbReference>
<evidence type="ECO:0000256" key="9">
    <source>
        <dbReference type="ARBA" id="ARBA00022842"/>
    </source>
</evidence>
<dbReference type="SUPFAM" id="SSF81665">
    <property type="entry name" value="Calcium ATPase, transmembrane domain M"/>
    <property type="match status" value="1"/>
</dbReference>
<evidence type="ECO:0000256" key="3">
    <source>
        <dbReference type="ARBA" id="ARBA00022448"/>
    </source>
</evidence>
<organism evidence="20">
    <name type="scientific">Neospora caninum (strain Liverpool)</name>
    <dbReference type="NCBI Taxonomy" id="572307"/>
    <lineage>
        <taxon>Eukaryota</taxon>
        <taxon>Sar</taxon>
        <taxon>Alveolata</taxon>
        <taxon>Apicomplexa</taxon>
        <taxon>Conoidasida</taxon>
        <taxon>Coccidia</taxon>
        <taxon>Eucoccidiorida</taxon>
        <taxon>Eimeriorina</taxon>
        <taxon>Sarcocystidae</taxon>
        <taxon>Neospora</taxon>
    </lineage>
</organism>
<evidence type="ECO:0000259" key="19">
    <source>
        <dbReference type="Pfam" id="PF00690"/>
    </source>
</evidence>
<dbReference type="InterPro" id="IPR059000">
    <property type="entry name" value="ATPase_P-type_domA"/>
</dbReference>
<feature type="domain" description="P-type ATPase A" evidence="17">
    <location>
        <begin position="626"/>
        <end position="814"/>
    </location>
</feature>
<dbReference type="InterPro" id="IPR008250">
    <property type="entry name" value="ATPase_P-typ_transduc_dom_A_sf"/>
</dbReference>
<protein>
    <recommendedName>
        <fullName evidence="2">P-type Cu(+) transporter</fullName>
        <ecNumber evidence="2">7.2.2.8</ecNumber>
    </recommendedName>
</protein>
<feature type="transmembrane region" description="Helical" evidence="16">
    <location>
        <begin position="251"/>
        <end position="270"/>
    </location>
</feature>
<dbReference type="SFLD" id="SFLDS00003">
    <property type="entry name" value="Haloacid_Dehalogenase"/>
    <property type="match status" value="1"/>
</dbReference>
<evidence type="ECO:0000256" key="15">
    <source>
        <dbReference type="SAM" id="MobiDB-lite"/>
    </source>
</evidence>
<feature type="transmembrane region" description="Helical" evidence="16">
    <location>
        <begin position="33"/>
        <end position="52"/>
    </location>
</feature>
<dbReference type="SUPFAM" id="SSF81660">
    <property type="entry name" value="Metal cation-transporting ATPase, ATP-binding domain N"/>
    <property type="match status" value="1"/>
</dbReference>
<dbReference type="GO" id="GO:0140581">
    <property type="term" value="F:P-type monovalent copper transporter activity"/>
    <property type="evidence" value="ECO:0007669"/>
    <property type="project" value="UniProtKB-EC"/>
</dbReference>
<dbReference type="PRINTS" id="PR00119">
    <property type="entry name" value="CATATPASE"/>
</dbReference>
<dbReference type="Gene3D" id="1.20.1110.10">
    <property type="entry name" value="Calcium-transporting ATPase, transmembrane domain"/>
    <property type="match status" value="3"/>
</dbReference>
<evidence type="ECO:0000256" key="4">
    <source>
        <dbReference type="ARBA" id="ARBA00022692"/>
    </source>
</evidence>
<keyword evidence="5" id="KW-0479">Metal-binding</keyword>
<dbReference type="Pfam" id="PF13246">
    <property type="entry name" value="Cation_ATPase"/>
    <property type="match status" value="1"/>
</dbReference>
<evidence type="ECO:0000256" key="5">
    <source>
        <dbReference type="ARBA" id="ARBA00022723"/>
    </source>
</evidence>
<feature type="region of interest" description="Disordered" evidence="15">
    <location>
        <begin position="447"/>
        <end position="468"/>
    </location>
</feature>
<feature type="transmembrane region" description="Helical" evidence="16">
    <location>
        <begin position="216"/>
        <end position="239"/>
    </location>
</feature>
<evidence type="ECO:0000256" key="13">
    <source>
        <dbReference type="ARBA" id="ARBA00023065"/>
    </source>
</evidence>
<keyword evidence="8" id="KW-0067">ATP-binding</keyword>
<evidence type="ECO:0000256" key="16">
    <source>
        <dbReference type="SAM" id="Phobius"/>
    </source>
</evidence>
<dbReference type="InterPro" id="IPR036412">
    <property type="entry name" value="HAD-like_sf"/>
</dbReference>
<evidence type="ECO:0000259" key="17">
    <source>
        <dbReference type="Pfam" id="PF00122"/>
    </source>
</evidence>
<evidence type="ECO:0000256" key="7">
    <source>
        <dbReference type="ARBA" id="ARBA00022796"/>
    </source>
</evidence>
<feature type="transmembrane region" description="Helical" evidence="16">
    <location>
        <begin position="1649"/>
        <end position="1668"/>
    </location>
</feature>
<feature type="compositionally biased region" description="Polar residues" evidence="15">
    <location>
        <begin position="997"/>
        <end position="1006"/>
    </location>
</feature>
<keyword evidence="9" id="KW-0460">Magnesium</keyword>
<dbReference type="SUPFAM" id="SSF81653">
    <property type="entry name" value="Calcium ATPase, transduction domain A"/>
    <property type="match status" value="1"/>
</dbReference>
<gene>
    <name evidence="20" type="ORF">BN1204_055720</name>
</gene>
<dbReference type="InterPro" id="IPR023298">
    <property type="entry name" value="ATPase_P-typ_TM_dom_sf"/>
</dbReference>
<keyword evidence="7" id="KW-0187">Copper transport</keyword>
<feature type="region of interest" description="Disordered" evidence="15">
    <location>
        <begin position="997"/>
        <end position="1034"/>
    </location>
</feature>
<feature type="domain" description="Cation-transporting P-type ATPase C-terminal" evidence="18">
    <location>
        <begin position="1473"/>
        <end position="1704"/>
    </location>
</feature>
<dbReference type="SFLD" id="SFLDG00002">
    <property type="entry name" value="C1.7:_P-type_atpase_like"/>
    <property type="match status" value="1"/>
</dbReference>
<feature type="transmembrane region" description="Helical" evidence="16">
    <location>
        <begin position="59"/>
        <end position="80"/>
    </location>
</feature>
<dbReference type="InterPro" id="IPR023214">
    <property type="entry name" value="HAD_sf"/>
</dbReference>
<feature type="transmembrane region" description="Helical" evidence="16">
    <location>
        <begin position="282"/>
        <end position="304"/>
    </location>
</feature>
<feature type="transmembrane region" description="Helical" evidence="16">
    <location>
        <begin position="880"/>
        <end position="905"/>
    </location>
</feature>
<accession>A0A0F7UIP8</accession>
<dbReference type="GO" id="GO:0012505">
    <property type="term" value="C:endomembrane system"/>
    <property type="evidence" value="ECO:0007669"/>
    <property type="project" value="UniProtKB-SubCell"/>
</dbReference>
<feature type="transmembrane region" description="Helical" evidence="16">
    <location>
        <begin position="1516"/>
        <end position="1542"/>
    </location>
</feature>
<dbReference type="FunFam" id="3.40.50.1000:FF:000144">
    <property type="entry name" value="copper-transporting ATPase 1 isoform X2"/>
    <property type="match status" value="1"/>
</dbReference>
<keyword evidence="13" id="KW-0406">Ion transport</keyword>
<dbReference type="Pfam" id="PF00122">
    <property type="entry name" value="E1-E2_ATPase"/>
    <property type="match status" value="1"/>
</dbReference>
<keyword evidence="6" id="KW-0547">Nucleotide-binding</keyword>
<keyword evidence="4 16" id="KW-0812">Transmembrane</keyword>
<dbReference type="Gene3D" id="2.70.150.10">
    <property type="entry name" value="Calcium-transporting ATPase, cytoplasmic transduction domain A"/>
    <property type="match status" value="2"/>
</dbReference>
<sequence length="1829" mass="199939">MEELKDQIRDLPRLFRDKWAAGLLEDAVRSPGLLVSFLALTLGQVFLTFWFLKLFPAPLLLTWWQLTCSLLCAFVLGEFGDAFHNFRYFPRLRWPDFQALLGYLPYSVSYCLFVLFSNVLVAHLPNPLYLPVVSAVAVGTTQLFYFFGCSSAHWPSPLRCVSTCLLVGPSLLCCAVCGSTFFFYALLSTLATVLFRACFLPKALHTPCGHGAELNFYQNLSGALLLLPSLVAGGLPPTLSFSPFSLEWRNWQLAGCWITVAFLSFLRNVVGNRLMRDGGADVWRAAEILALLLVGAASCWLLPFPGFAVAATYAFVLAGRLLGGLDSLADEERRGQLRRALIRESPDAHDSKNLTDEPVLFVHADGPATSFAQGSPSDIWPDDEDKEVFAERRAQLMDIVHAYVTRLHHEDLDLIDEMGGIRAISQSVGSDVGEGLPILKRHDSSLRGSFDSERSGREGSVRRGESAVSRTLGVLHSLGSASGLVLGHHGERRREGSEEDGPLIGGLTSRQWWIGRLLRRSTGSEHDDLVRTQQRRYGVNRIPHRPLTSFWTLLIEAASDATLRVLMFCGLLSVILALLFSQEPEVEILEGVAIWVAVLVVVVVTAGNDWMKEQQFAQLSVVKDDKKCTVIRSGQKEQISVFQLVVGDLLHLEAGDEIPADALVVQARDLTVDESSLTGESDMIRKAPFQQCLSEVGAQEAVSPRARDSQDFSAAGDDLLERVKEPEHEAEASTQADNTVPPCSLPLTHPMSTASGVSDGPKAEGALYVQSELARHHEVASPVLLSGTTLSTGSGTALVVAVGRYSQVGQMFQKLAYDAEPTPLQRKLNALAEDIGNFGLISAVVAFFVLLLEFWTMYFFQDPATRESALDVVHDHVEFFVTAITMLVVAVPEGLPLAVTISLAYSIGQMLKDQNYVRRLAACEIMGGANEICSDKTGTLTKNQMTVTQFWDGEKTVVIPSTRSAARAAAAGDASRRPAAGAAFSGGGGEVELALNSTTRSDNSRPPSGYMPLTATSTTASSASPHSAKAVEGGSWEEQVDCEALLQLQEENTKWELLMQAIALNSTAFLEPEDVVVAEGTDEETTVTNVKHVGSPTECALLAFQDQHCGGDYASTRRRFLGEDEVQLIAREDFSSDRKMMTSVVRVPRDGDAGSPCILRVFVKGAGERVLAQCSSVALSSGAIEPLTAAKKAEIEKTVVNAMASEALRTICLAFRDIDPEVESDWRERCEPPLQCCLKAETNLTCLGIAGIEDPVRDEVPGAVAQCQGAGIKVRMVTGDNIITAKSIAKRCGIFHEDAGGIAMLGPDFTRAIGGVVCQACQTEVCACATDTKTAEEQNRPLRVDVVRDIDAFDKIWSRLEVLARSQPSDKYALVTALKQKGRVVAVTGDGTNDAPALKKADVGFAMGLSGKEVAKQAADIVMLDDNFTCIVKAVRWGRNVYDNIRRFLQFQLTVNVVAVVLTVVCAAVEREAPLSAVQMLWVNLIMDSFASLALATESPTDDLLNRKPQGRDSYLISRTMLTSIVASAIYQLTVMIGLIFWGERFLPETKWSFLTDEERKTLGFCEFSDCDFATYTGTRMVSGRRYKLFSTEDDYKLDWLREVGPSRHGTFVFNTFVFMQIFNMINARDVDDTQIEKTSLAASILGMMRNRLGLGIWVLILVGQVLMTECGGRLLGCNQEGLNREQWILSLLIGLGGLLWGRLPRVFPWLYQIAPELGSREEMLEETHSIALELRGRTPGRINERLGLASYTFAKKYAKKARLMTLSRLRSRRLEGGREGRSKGISSFSTLARRGLAPGRGEGARGSPRQHRSGGSSPRGAGCLVEMR</sequence>
<reference evidence="20" key="1">
    <citation type="journal article" date="2015" name="PLoS ONE">
        <title>Comprehensive Evaluation of Toxoplasma gondii VEG and Neospora caninum LIV Genomes with Tachyzoite Stage Transcriptome and Proteome Defines Novel Transcript Features.</title>
        <authorList>
            <person name="Ramaprasad A."/>
            <person name="Mourier T."/>
            <person name="Naeem R."/>
            <person name="Malas T.B."/>
            <person name="Moussa E."/>
            <person name="Panigrahi A."/>
            <person name="Vermont S.J."/>
            <person name="Otto T.D."/>
            <person name="Wastling J."/>
            <person name="Pain A."/>
        </authorList>
    </citation>
    <scope>NUCLEOTIDE SEQUENCE</scope>
    <source>
        <strain evidence="20">Liverpool</strain>
    </source>
</reference>
<dbReference type="SUPFAM" id="SSF56784">
    <property type="entry name" value="HAD-like"/>
    <property type="match status" value="1"/>
</dbReference>
<proteinExistence type="predicted"/>
<evidence type="ECO:0000313" key="20">
    <source>
        <dbReference type="EMBL" id="CEL69873.1"/>
    </source>
</evidence>
<feature type="compositionally biased region" description="Low complexity" evidence="15">
    <location>
        <begin position="1014"/>
        <end position="1030"/>
    </location>
</feature>
<keyword evidence="3" id="KW-0813">Transport</keyword>
<evidence type="ECO:0000256" key="12">
    <source>
        <dbReference type="ARBA" id="ARBA00023008"/>
    </source>
</evidence>
<dbReference type="Gene3D" id="3.40.50.1000">
    <property type="entry name" value="HAD superfamily/HAD-like"/>
    <property type="match status" value="2"/>
</dbReference>
<feature type="transmembrane region" description="Helical" evidence="16">
    <location>
        <begin position="100"/>
        <end position="121"/>
    </location>
</feature>
<evidence type="ECO:0000256" key="6">
    <source>
        <dbReference type="ARBA" id="ARBA00022741"/>
    </source>
</evidence>
<keyword evidence="12" id="KW-0186">Copper</keyword>
<dbReference type="InterPro" id="IPR044492">
    <property type="entry name" value="P_typ_ATPase_HD_dom"/>
</dbReference>
<dbReference type="EMBL" id="LN714486">
    <property type="protein sequence ID" value="CEL69873.1"/>
    <property type="molecule type" value="Genomic_DNA"/>
</dbReference>
<feature type="transmembrane region" description="Helical" evidence="16">
    <location>
        <begin position="835"/>
        <end position="860"/>
    </location>
</feature>
<evidence type="ECO:0000259" key="18">
    <source>
        <dbReference type="Pfam" id="PF00689"/>
    </source>
</evidence>
<dbReference type="InterPro" id="IPR001757">
    <property type="entry name" value="P_typ_ATPase"/>
</dbReference>
<evidence type="ECO:0000256" key="1">
    <source>
        <dbReference type="ARBA" id="ARBA00004127"/>
    </source>
</evidence>
<dbReference type="Pfam" id="PF00690">
    <property type="entry name" value="Cation_ATPase_N"/>
    <property type="match status" value="1"/>
</dbReference>
<dbReference type="EC" id="7.2.2.8" evidence="2"/>
<dbReference type="Gene3D" id="3.40.1110.10">
    <property type="entry name" value="Calcium-transporting ATPase, cytoplasmic domain N"/>
    <property type="match status" value="2"/>
</dbReference>
<keyword evidence="14 16" id="KW-0472">Membrane</keyword>